<dbReference type="EMBL" id="CP026924">
    <property type="protein sequence ID" value="AVH40630.1"/>
    <property type="molecule type" value="Genomic_DNA"/>
</dbReference>
<dbReference type="Proteomes" id="UP000237717">
    <property type="component" value="Chromosome II"/>
</dbReference>
<evidence type="ECO:0000313" key="3">
    <source>
        <dbReference type="Proteomes" id="UP000237717"/>
    </source>
</evidence>
<dbReference type="Proteomes" id="UP000237717">
    <property type="component" value="Chromosome I"/>
</dbReference>
<dbReference type="AlphaFoldDB" id="A0A2L2LI27"/>
<accession>A0A2L2LI27</accession>
<sequence length="179" mass="20249">MTPERYEELKNYIRGTISADMAPEAMQKAFMERFGKEKFTDIEKAMAEVNAELEAERGKPAMVLLPEGFDLLDLPAGSYQGALTVIDKGIIKCVSETLKRLSEGFDREAKWFAREVQEAKDGDYDESDKDFYTLLPFRKNADLHLSNLERGAEMISQIVAQLTLIGEQFNIPEKTEAAE</sequence>
<evidence type="ECO:0000313" key="2">
    <source>
        <dbReference type="EMBL" id="AVH43985.1"/>
    </source>
</evidence>
<proteinExistence type="predicted"/>
<reference evidence="2 3" key="1">
    <citation type="submission" date="2018-02" db="EMBL/GenBank/DDBJ databases">
        <title>Complete genome sequence of Agrobacterium tumefaciens 1D1609.</title>
        <authorList>
            <person name="Cho S.-T."/>
            <person name="Haryono M."/>
            <person name="Chang H.-H."/>
            <person name="Santos M.N."/>
            <person name="Lai E.-M."/>
            <person name="Kuo C.-H."/>
        </authorList>
    </citation>
    <scope>NUCLEOTIDE SEQUENCE [LARGE SCALE GENOMIC DNA]</scope>
    <source>
        <strain evidence="2 3">1D1609</strain>
    </source>
</reference>
<gene>
    <name evidence="1" type="ORF">At1D1609_05780</name>
    <name evidence="2" type="ORF">At1D1609_39380</name>
</gene>
<organism evidence="2 3">
    <name type="scientific">Agrobacterium tumefaciens</name>
    <dbReference type="NCBI Taxonomy" id="358"/>
    <lineage>
        <taxon>Bacteria</taxon>
        <taxon>Pseudomonadati</taxon>
        <taxon>Pseudomonadota</taxon>
        <taxon>Alphaproteobacteria</taxon>
        <taxon>Hyphomicrobiales</taxon>
        <taxon>Rhizobiaceae</taxon>
        <taxon>Rhizobium/Agrobacterium group</taxon>
        <taxon>Agrobacterium</taxon>
        <taxon>Agrobacterium tumefaciens complex</taxon>
    </lineage>
</organism>
<evidence type="ECO:0000313" key="1">
    <source>
        <dbReference type="EMBL" id="AVH40630.1"/>
    </source>
</evidence>
<protein>
    <submittedName>
        <fullName evidence="2">Uncharacterized protein</fullName>
    </submittedName>
</protein>
<name>A0A2L2LI27_AGRTU</name>
<dbReference type="EMBL" id="CP026925">
    <property type="protein sequence ID" value="AVH43985.1"/>
    <property type="molecule type" value="Genomic_DNA"/>
</dbReference>